<accession>A0A8T0IG18</accession>
<dbReference type="InterPro" id="IPR000210">
    <property type="entry name" value="BTB/POZ_dom"/>
</dbReference>
<evidence type="ECO:0000259" key="5">
    <source>
        <dbReference type="PROSITE" id="PS51649"/>
    </source>
</evidence>
<protein>
    <recommendedName>
        <fullName evidence="8">BTB/POZ domain-containing protein</fullName>
    </recommendedName>
</protein>
<dbReference type="PROSITE" id="PS50097">
    <property type="entry name" value="BTB"/>
    <property type="match status" value="1"/>
</dbReference>
<comment type="caution">
    <text evidence="6">The sequence shown here is derived from an EMBL/GenBank/DDBJ whole genome shotgun (WGS) entry which is preliminary data.</text>
</comment>
<evidence type="ECO:0000256" key="1">
    <source>
        <dbReference type="ARBA" id="ARBA00004906"/>
    </source>
</evidence>
<dbReference type="InterPro" id="IPR027356">
    <property type="entry name" value="NPH3_dom"/>
</dbReference>
<name>A0A8T0IG18_CERPU</name>
<proteinExistence type="predicted"/>
<feature type="compositionally biased region" description="Acidic residues" evidence="3">
    <location>
        <begin position="576"/>
        <end position="587"/>
    </location>
</feature>
<dbReference type="InterPro" id="IPR011333">
    <property type="entry name" value="SKP1/BTB/POZ_sf"/>
</dbReference>
<evidence type="ECO:0000313" key="7">
    <source>
        <dbReference type="Proteomes" id="UP000822688"/>
    </source>
</evidence>
<keyword evidence="2" id="KW-0833">Ubl conjugation pathway</keyword>
<evidence type="ECO:0000256" key="2">
    <source>
        <dbReference type="ARBA" id="ARBA00022786"/>
    </source>
</evidence>
<reference evidence="6" key="1">
    <citation type="submission" date="2020-06" db="EMBL/GenBank/DDBJ databases">
        <title>WGS assembly of Ceratodon purpureus strain R40.</title>
        <authorList>
            <person name="Carey S.B."/>
            <person name="Jenkins J."/>
            <person name="Shu S."/>
            <person name="Lovell J.T."/>
            <person name="Sreedasyam A."/>
            <person name="Maumus F."/>
            <person name="Tiley G.P."/>
            <person name="Fernandez-Pozo N."/>
            <person name="Barry K."/>
            <person name="Chen C."/>
            <person name="Wang M."/>
            <person name="Lipzen A."/>
            <person name="Daum C."/>
            <person name="Saski C.A."/>
            <person name="Payton A.C."/>
            <person name="Mcbreen J.C."/>
            <person name="Conrad R.E."/>
            <person name="Kollar L.M."/>
            <person name="Olsson S."/>
            <person name="Huttunen S."/>
            <person name="Landis J.B."/>
            <person name="Wickett N.J."/>
            <person name="Johnson M.G."/>
            <person name="Rensing S.A."/>
            <person name="Grimwood J."/>
            <person name="Schmutz J."/>
            <person name="Mcdaniel S.F."/>
        </authorList>
    </citation>
    <scope>NUCLEOTIDE SEQUENCE</scope>
    <source>
        <strain evidence="6">R40</strain>
    </source>
</reference>
<dbReference type="Pfam" id="PF00651">
    <property type="entry name" value="BTB"/>
    <property type="match status" value="1"/>
</dbReference>
<dbReference type="SMART" id="SM00225">
    <property type="entry name" value="BTB"/>
    <property type="match status" value="1"/>
</dbReference>
<evidence type="ECO:0000256" key="3">
    <source>
        <dbReference type="SAM" id="MobiDB-lite"/>
    </source>
</evidence>
<dbReference type="InterPro" id="IPR043454">
    <property type="entry name" value="NPH3/RPT2-like"/>
</dbReference>
<keyword evidence="7" id="KW-1185">Reference proteome</keyword>
<feature type="region of interest" description="Disordered" evidence="3">
    <location>
        <begin position="567"/>
        <end position="598"/>
    </location>
</feature>
<evidence type="ECO:0008006" key="8">
    <source>
        <dbReference type="Google" id="ProtNLM"/>
    </source>
</evidence>
<dbReference type="PANTHER" id="PTHR32370">
    <property type="entry name" value="OS12G0117600 PROTEIN"/>
    <property type="match status" value="1"/>
</dbReference>
<dbReference type="EMBL" id="CM026423">
    <property type="protein sequence ID" value="KAG0581839.1"/>
    <property type="molecule type" value="Genomic_DNA"/>
</dbReference>
<feature type="domain" description="NPH3" evidence="5">
    <location>
        <begin position="338"/>
        <end position="485"/>
    </location>
</feature>
<dbReference type="Proteomes" id="UP000822688">
    <property type="component" value="Chromosome 3"/>
</dbReference>
<feature type="compositionally biased region" description="Polar residues" evidence="3">
    <location>
        <begin position="588"/>
        <end position="598"/>
    </location>
</feature>
<evidence type="ECO:0000313" key="6">
    <source>
        <dbReference type="EMBL" id="KAG0581839.1"/>
    </source>
</evidence>
<comment type="pathway">
    <text evidence="1">Protein modification; protein ubiquitination.</text>
</comment>
<evidence type="ECO:0000259" key="4">
    <source>
        <dbReference type="PROSITE" id="PS50097"/>
    </source>
</evidence>
<feature type="domain" description="BTB" evidence="4">
    <location>
        <begin position="27"/>
        <end position="101"/>
    </location>
</feature>
<gene>
    <name evidence="6" type="ORF">KC19_3G013900</name>
</gene>
<dbReference type="AlphaFoldDB" id="A0A8T0IG18"/>
<organism evidence="6 7">
    <name type="scientific">Ceratodon purpureus</name>
    <name type="common">Fire moss</name>
    <name type="synonym">Dicranum purpureum</name>
    <dbReference type="NCBI Taxonomy" id="3225"/>
    <lineage>
        <taxon>Eukaryota</taxon>
        <taxon>Viridiplantae</taxon>
        <taxon>Streptophyta</taxon>
        <taxon>Embryophyta</taxon>
        <taxon>Bryophyta</taxon>
        <taxon>Bryophytina</taxon>
        <taxon>Bryopsida</taxon>
        <taxon>Dicranidae</taxon>
        <taxon>Pseudoditrichales</taxon>
        <taxon>Ditrichaceae</taxon>
        <taxon>Ceratodon</taxon>
    </lineage>
</organism>
<dbReference type="PROSITE" id="PS51649">
    <property type="entry name" value="NPH3"/>
    <property type="match status" value="1"/>
</dbReference>
<dbReference type="Gene3D" id="3.30.710.10">
    <property type="entry name" value="Potassium Channel Kv1.1, Chain A"/>
    <property type="match status" value="1"/>
</dbReference>
<sequence>MAKAREGSVAGGFGGWLQRVRRSGEHSDVTVEVDGRELHLHLLPLLNASAYFRNLTADPNWSCTSSAACPDDGGDVPRRVVSLSGLPGGAEGLEGAVDYCYLIKPSYTVQNIARIRAAAEYLGMADMMDSTKKFLYTNVFAHWRASVAYLQHEHARLNAPVDEYIETRCLKVIVAALARAFGETKYLSAPMLTPGHVVGKREELLQSSAPCEALAEILVRVASLPDMYAGEALDALVEADVNLSVNCRQGRSVRSWLASLVDDECMSSNIRARCWVVLCLARMVARGAPKCRPWLELSSQYWCSLLEHVERLVNVPVTDDDVDQLDMQMRLVDVKRILERRIGGSLDELDEDLHSYELEPDTLLTMVGYYLEQGPLDEKSESVAEIAGEVDKFLWTYAETGSIRVDTFVSLCTAFPRQSHDSMFRAIEKLLTTRPDIATSQADKQRLWRLVDPARLSPAVHERALNNPGFLSQPHVLETVLQQHSEELAKVPDAVDSAPSMRPIMQKVINASLKLLEENSRRSQEIAELQHQYSALQLLGEKMLRSCENSAASTPCWESSLTITHRSSSLMHETQTETETEGSELDSETPSVATVSSIADQPRLDLRDIYSLETFRKPHLKSVD</sequence>
<dbReference type="SUPFAM" id="SSF54695">
    <property type="entry name" value="POZ domain"/>
    <property type="match status" value="1"/>
</dbReference>
<dbReference type="Pfam" id="PF03000">
    <property type="entry name" value="NPH3"/>
    <property type="match status" value="1"/>
</dbReference>